<dbReference type="AlphaFoldDB" id="A0AAV6RNH8"/>
<accession>A0AAV6RNH8</accession>
<proteinExistence type="predicted"/>
<evidence type="ECO:0000313" key="2">
    <source>
        <dbReference type="EMBL" id="KAG7506961.1"/>
    </source>
</evidence>
<evidence type="ECO:0000256" key="1">
    <source>
        <dbReference type="SAM" id="MobiDB-lite"/>
    </source>
</evidence>
<dbReference type="EMBL" id="JAGKHQ010000010">
    <property type="protein sequence ID" value="KAG7506961.1"/>
    <property type="molecule type" value="Genomic_DNA"/>
</dbReference>
<evidence type="ECO:0000313" key="3">
    <source>
        <dbReference type="Proteomes" id="UP000693946"/>
    </source>
</evidence>
<feature type="region of interest" description="Disordered" evidence="1">
    <location>
        <begin position="1"/>
        <end position="33"/>
    </location>
</feature>
<comment type="caution">
    <text evidence="2">The sequence shown here is derived from an EMBL/GenBank/DDBJ whole genome shotgun (WGS) entry which is preliminary data.</text>
</comment>
<keyword evidence="3" id="KW-1185">Reference proteome</keyword>
<protein>
    <submittedName>
        <fullName evidence="2">Uncharacterized protein</fullName>
    </submittedName>
</protein>
<gene>
    <name evidence="2" type="ORF">JOB18_019842</name>
</gene>
<reference evidence="2 3" key="1">
    <citation type="journal article" date="2021" name="Sci. Rep.">
        <title>Chromosome anchoring in Senegalese sole (Solea senegalensis) reveals sex-associated markers and genome rearrangements in flatfish.</title>
        <authorList>
            <person name="Guerrero-Cozar I."/>
            <person name="Gomez-Garrido J."/>
            <person name="Berbel C."/>
            <person name="Martinez-Blanch J.F."/>
            <person name="Alioto T."/>
            <person name="Claros M.G."/>
            <person name="Gagnaire P.A."/>
            <person name="Manchado M."/>
        </authorList>
    </citation>
    <scope>NUCLEOTIDE SEQUENCE [LARGE SCALE GENOMIC DNA]</scope>
    <source>
        <strain evidence="2">Sse05_10M</strain>
    </source>
</reference>
<name>A0AAV6RNH8_SOLSE</name>
<feature type="compositionally biased region" description="Basic and acidic residues" evidence="1">
    <location>
        <begin position="1"/>
        <end position="28"/>
    </location>
</feature>
<organism evidence="2 3">
    <name type="scientific">Solea senegalensis</name>
    <name type="common">Senegalese sole</name>
    <dbReference type="NCBI Taxonomy" id="28829"/>
    <lineage>
        <taxon>Eukaryota</taxon>
        <taxon>Metazoa</taxon>
        <taxon>Chordata</taxon>
        <taxon>Craniata</taxon>
        <taxon>Vertebrata</taxon>
        <taxon>Euteleostomi</taxon>
        <taxon>Actinopterygii</taxon>
        <taxon>Neopterygii</taxon>
        <taxon>Teleostei</taxon>
        <taxon>Neoteleostei</taxon>
        <taxon>Acanthomorphata</taxon>
        <taxon>Carangaria</taxon>
        <taxon>Pleuronectiformes</taxon>
        <taxon>Pleuronectoidei</taxon>
        <taxon>Soleidae</taxon>
        <taxon>Solea</taxon>
    </lineage>
</organism>
<dbReference type="Proteomes" id="UP000693946">
    <property type="component" value="Linkage Group LG18"/>
</dbReference>
<sequence>MQQRDTPGKDINHTVDGNGVHKCERQEEGNGSNKLTAAAAAAADMFHTDVFPQWTSQADESRNITGMRRRVGQNNLMTESSASLRLRVIERDTVVKVLHVRLFTIDSSLITL</sequence>